<comment type="subunit">
    <text evidence="4">Interacts with 100S ribosomes.</text>
</comment>
<evidence type="ECO:0000256" key="1">
    <source>
        <dbReference type="ARBA" id="ARBA00022845"/>
    </source>
</evidence>
<dbReference type="NCBIfam" id="TIGR00741">
    <property type="entry name" value="yfiA"/>
    <property type="match status" value="1"/>
</dbReference>
<dbReference type="GO" id="GO:0022627">
    <property type="term" value="C:cytosolic small ribosomal subunit"/>
    <property type="evidence" value="ECO:0007669"/>
    <property type="project" value="TreeGrafter"/>
</dbReference>
<keyword evidence="7" id="KW-1185">Reference proteome</keyword>
<keyword evidence="6" id="KW-0687">Ribonucleoprotein</keyword>
<dbReference type="STRING" id="1086013.SAMN05421774_104259"/>
<keyword evidence="1 4" id="KW-0810">Translation regulation</keyword>
<dbReference type="AlphaFoldDB" id="A0A1N7NZ70"/>
<evidence type="ECO:0000313" key="7">
    <source>
        <dbReference type="Proteomes" id="UP000186141"/>
    </source>
</evidence>
<evidence type="ECO:0000313" key="6">
    <source>
        <dbReference type="EMBL" id="SIT03624.1"/>
    </source>
</evidence>
<proteinExistence type="inferred from homology"/>
<dbReference type="RefSeq" id="WP_076531561.1">
    <property type="nucleotide sequence ID" value="NZ_BMEH01000004.1"/>
</dbReference>
<dbReference type="InterPro" id="IPR032528">
    <property type="entry name" value="Ribosom_S30AE_C"/>
</dbReference>
<dbReference type="PANTHER" id="PTHR33231:SF1">
    <property type="entry name" value="30S RIBOSOMAL PROTEIN"/>
    <property type="match status" value="1"/>
</dbReference>
<dbReference type="HAMAP" id="MF_00839">
    <property type="entry name" value="HPF"/>
    <property type="match status" value="1"/>
</dbReference>
<dbReference type="Gene3D" id="3.30.160.100">
    <property type="entry name" value="Ribosome hibernation promotion factor-like"/>
    <property type="match status" value="1"/>
</dbReference>
<dbReference type="InterPro" id="IPR003489">
    <property type="entry name" value="RHF/RaiA"/>
</dbReference>
<dbReference type="InterPro" id="IPR036567">
    <property type="entry name" value="RHF-like"/>
</dbReference>
<evidence type="ECO:0000256" key="2">
    <source>
        <dbReference type="ARBA" id="ARBA00038695"/>
    </source>
</evidence>
<evidence type="ECO:0000256" key="3">
    <source>
        <dbReference type="ARBA" id="ARBA00041148"/>
    </source>
</evidence>
<reference evidence="6 7" key="1">
    <citation type="submission" date="2017-01" db="EMBL/GenBank/DDBJ databases">
        <authorList>
            <person name="Mah S.A."/>
            <person name="Swanson W.J."/>
            <person name="Moy G.W."/>
            <person name="Vacquier V.D."/>
        </authorList>
    </citation>
    <scope>NUCLEOTIDE SEQUENCE [LARGE SCALE GENOMIC DNA]</scope>
    <source>
        <strain evidence="6 7">DSM 26375</strain>
    </source>
</reference>
<dbReference type="CDD" id="cd00552">
    <property type="entry name" value="RaiA"/>
    <property type="match status" value="1"/>
</dbReference>
<dbReference type="InterPro" id="IPR038416">
    <property type="entry name" value="Ribosom_S30AE_C_sf"/>
</dbReference>
<dbReference type="Pfam" id="PF16321">
    <property type="entry name" value="Ribosom_S30AE_C"/>
    <property type="match status" value="1"/>
</dbReference>
<accession>A0A1N7NZ70</accession>
<dbReference type="GO" id="GO:0045900">
    <property type="term" value="P:negative regulation of translational elongation"/>
    <property type="evidence" value="ECO:0007669"/>
    <property type="project" value="TreeGrafter"/>
</dbReference>
<dbReference type="InterPro" id="IPR034694">
    <property type="entry name" value="HPF_long/plastid"/>
</dbReference>
<protein>
    <recommendedName>
        <fullName evidence="3 4">Ribosome hibernation promoting factor</fullName>
        <shortName evidence="4">HPF</shortName>
    </recommendedName>
</protein>
<comment type="subunit">
    <text evidence="2">Associates exclusively with 100S ribosomes, which are dimers of 70S ribosomes.</text>
</comment>
<dbReference type="OrthoDB" id="9794975at2"/>
<comment type="subcellular location">
    <subcellularLocation>
        <location evidence="4">Cytoplasm</location>
    </subcellularLocation>
</comment>
<organism evidence="6 7">
    <name type="scientific">Gemmobacter megaterium</name>
    <dbReference type="NCBI Taxonomy" id="1086013"/>
    <lineage>
        <taxon>Bacteria</taxon>
        <taxon>Pseudomonadati</taxon>
        <taxon>Pseudomonadota</taxon>
        <taxon>Alphaproteobacteria</taxon>
        <taxon>Rhodobacterales</taxon>
        <taxon>Paracoccaceae</taxon>
        <taxon>Gemmobacter</taxon>
    </lineage>
</organism>
<dbReference type="Gene3D" id="3.30.505.50">
    <property type="entry name" value="Sigma 54 modulation/S30EA ribosomal protein, C-terminal domain"/>
    <property type="match status" value="1"/>
</dbReference>
<dbReference type="PANTHER" id="PTHR33231">
    <property type="entry name" value="30S RIBOSOMAL PROTEIN"/>
    <property type="match status" value="1"/>
</dbReference>
<evidence type="ECO:0000256" key="4">
    <source>
        <dbReference type="HAMAP-Rule" id="MF_00839"/>
    </source>
</evidence>
<keyword evidence="4" id="KW-0963">Cytoplasm</keyword>
<dbReference type="Proteomes" id="UP000186141">
    <property type="component" value="Unassembled WGS sequence"/>
</dbReference>
<sequence>MRYQISGRHIDIGEALQTHVKAELGETVEKYAQRPTEAVVVFSRNAHELVCESTIHLSTGLTAQAKGQAAEIYAAFESCRERLDKQMRRHKRRLRDHHNRRSEPVEFGAGASYILAATEEPDESSESDDMLQPIVIAEMETKVPEVSVGEAVMQLELSGQKLLVFRNEGHGGVNVVYRREDGNIGWIDPRNSK</sequence>
<feature type="domain" description="Sigma 54 modulation/S30EA ribosomal protein C-terminal" evidence="5">
    <location>
        <begin position="132"/>
        <end position="185"/>
    </location>
</feature>
<dbReference type="GO" id="GO:0043024">
    <property type="term" value="F:ribosomal small subunit binding"/>
    <property type="evidence" value="ECO:0007669"/>
    <property type="project" value="TreeGrafter"/>
</dbReference>
<gene>
    <name evidence="4" type="primary">hpf</name>
    <name evidence="6" type="ORF">SAMN05421774_104259</name>
</gene>
<comment type="function">
    <text evidence="4">Required for dimerization of active 70S ribosomes into 100S ribosomes in stationary phase; 100S ribosomes are translationally inactive and sometimes present during exponential growth.</text>
</comment>
<dbReference type="InterPro" id="IPR050574">
    <property type="entry name" value="HPF/YfiA_ribosome-assoc"/>
</dbReference>
<dbReference type="EMBL" id="FTOT01000004">
    <property type="protein sequence ID" value="SIT03624.1"/>
    <property type="molecule type" value="Genomic_DNA"/>
</dbReference>
<dbReference type="SUPFAM" id="SSF69754">
    <property type="entry name" value="Ribosome binding protein Y (YfiA homologue)"/>
    <property type="match status" value="1"/>
</dbReference>
<name>A0A1N7NZ70_9RHOB</name>
<keyword evidence="6" id="KW-0689">Ribosomal protein</keyword>
<comment type="similarity">
    <text evidence="4">Belongs to the HPF/YfiA ribosome-associated protein family. Long HPF subfamily.</text>
</comment>
<evidence type="ECO:0000259" key="5">
    <source>
        <dbReference type="Pfam" id="PF16321"/>
    </source>
</evidence>
<dbReference type="Pfam" id="PF02482">
    <property type="entry name" value="Ribosomal_S30AE"/>
    <property type="match status" value="1"/>
</dbReference>